<name>A0A937J680_9GAMM</name>
<feature type="site" description="Important for catalytic activity" evidence="7">
    <location>
        <position position="203"/>
    </location>
</feature>
<evidence type="ECO:0000256" key="1">
    <source>
        <dbReference type="ARBA" id="ARBA00022475"/>
    </source>
</evidence>
<evidence type="ECO:0000256" key="2">
    <source>
        <dbReference type="ARBA" id="ARBA00022692"/>
    </source>
</evidence>
<dbReference type="AlphaFoldDB" id="A0A937J680"/>
<dbReference type="Proteomes" id="UP000705230">
    <property type="component" value="Unassembled WGS sequence"/>
</dbReference>
<dbReference type="PANTHER" id="PTHR30518">
    <property type="entry name" value="ENDOLYTIC MUREIN TRANSGLYCOSYLASE"/>
    <property type="match status" value="1"/>
</dbReference>
<reference evidence="8" key="1">
    <citation type="submission" date="2020-10" db="EMBL/GenBank/DDBJ databases">
        <title>Microbiome of the Black Sea water column analyzed by genome centric metagenomics.</title>
        <authorList>
            <person name="Cabello-Yeves P.J."/>
            <person name="Callieri C."/>
            <person name="Picazo A."/>
            <person name="Mehrshad M."/>
            <person name="Haro-Moreno J.M."/>
            <person name="Roda-Garcia J."/>
            <person name="Dzembekova N."/>
            <person name="Slabakova V."/>
            <person name="Slabakova N."/>
            <person name="Moncheva S."/>
            <person name="Rodriguez-Valera F."/>
        </authorList>
    </citation>
    <scope>NUCLEOTIDE SEQUENCE</scope>
    <source>
        <strain evidence="8">BS30m-G43</strain>
    </source>
</reference>
<dbReference type="GO" id="GO:0008932">
    <property type="term" value="F:lytic endotransglycosylase activity"/>
    <property type="evidence" value="ECO:0007669"/>
    <property type="project" value="UniProtKB-UniRule"/>
</dbReference>
<dbReference type="HAMAP" id="MF_02065">
    <property type="entry name" value="MltG"/>
    <property type="match status" value="1"/>
</dbReference>
<comment type="similarity">
    <text evidence="7">Belongs to the transglycosylase MltG family.</text>
</comment>
<keyword evidence="1 7" id="KW-1003">Cell membrane</keyword>
<organism evidence="8 9">
    <name type="scientific">SAR86 cluster bacterium</name>
    <dbReference type="NCBI Taxonomy" id="2030880"/>
    <lineage>
        <taxon>Bacteria</taxon>
        <taxon>Pseudomonadati</taxon>
        <taxon>Pseudomonadota</taxon>
        <taxon>Gammaproteobacteria</taxon>
        <taxon>SAR86 cluster</taxon>
    </lineage>
</organism>
<comment type="catalytic activity">
    <reaction evidence="7">
        <text>a peptidoglycan chain = a peptidoglycan chain with N-acetyl-1,6-anhydromuramyl-[peptide] at the reducing end + a peptidoglycan chain with N-acetylglucosamine at the non-reducing end.</text>
        <dbReference type="EC" id="4.2.2.29"/>
    </reaction>
</comment>
<dbReference type="EC" id="4.2.2.29" evidence="7"/>
<evidence type="ECO:0000256" key="6">
    <source>
        <dbReference type="ARBA" id="ARBA00023316"/>
    </source>
</evidence>
<dbReference type="Gene3D" id="3.30.160.60">
    <property type="entry name" value="Classic Zinc Finger"/>
    <property type="match status" value="1"/>
</dbReference>
<feature type="transmembrane region" description="Helical" evidence="7">
    <location>
        <begin position="6"/>
        <end position="26"/>
    </location>
</feature>
<dbReference type="Pfam" id="PF02618">
    <property type="entry name" value="YceG"/>
    <property type="match status" value="1"/>
</dbReference>
<keyword evidence="4 7" id="KW-0472">Membrane</keyword>
<dbReference type="InterPro" id="IPR003770">
    <property type="entry name" value="MLTG-like"/>
</dbReference>
<evidence type="ECO:0000313" key="8">
    <source>
        <dbReference type="EMBL" id="MBL6902702.1"/>
    </source>
</evidence>
<sequence length="319" mass="36217">MKQKFLQILLLPILGICIFVGPYFSFLNNKIYIEPMTFDIKKGSTSSQILNNISKDPNPIEIIFIKLFLTLNSGNYQSGEYEVSNKSLIDIHNQIIDGNTVTHQITVVPGMNKYNIDNLINNSFLINDCQYLNCIQSDYNFTEGMILPDTYYYKKGMKSSLLLKRSSADLMEFVESIWTTKPPTNPLKSIKDSLILASIVEKEAGNELEKNKIAAVFLKRLSIKMKLQADPTIIYGLMPNFDGDIKKSNIKDKKNPYNTYIIKSLPPTPIAVSSKSSIEASILSEPGEYLFFVANKKGSHYFSKTYNEHLEAVKLYQLK</sequence>
<proteinExistence type="inferred from homology"/>
<comment type="function">
    <text evidence="7">Functions as a peptidoglycan terminase that cleaves nascent peptidoglycan strands endolytically to terminate their elongation.</text>
</comment>
<dbReference type="EMBL" id="JADHSG010000001">
    <property type="protein sequence ID" value="MBL6902702.1"/>
    <property type="molecule type" value="Genomic_DNA"/>
</dbReference>
<comment type="caution">
    <text evidence="8">The sequence shown here is derived from an EMBL/GenBank/DDBJ whole genome shotgun (WGS) entry which is preliminary data.</text>
</comment>
<accession>A0A937J680</accession>
<keyword evidence="3 7" id="KW-1133">Transmembrane helix</keyword>
<evidence type="ECO:0000256" key="7">
    <source>
        <dbReference type="HAMAP-Rule" id="MF_02065"/>
    </source>
</evidence>
<keyword evidence="5 7" id="KW-0456">Lyase</keyword>
<protein>
    <recommendedName>
        <fullName evidence="7">Endolytic murein transglycosylase</fullName>
        <ecNumber evidence="7">4.2.2.29</ecNumber>
    </recommendedName>
    <alternativeName>
        <fullName evidence="7">Peptidoglycan lytic transglycosylase</fullName>
    </alternativeName>
    <alternativeName>
        <fullName evidence="7">Peptidoglycan polymerization terminase</fullName>
    </alternativeName>
</protein>
<evidence type="ECO:0000256" key="3">
    <source>
        <dbReference type="ARBA" id="ARBA00022989"/>
    </source>
</evidence>
<evidence type="ECO:0000256" key="4">
    <source>
        <dbReference type="ARBA" id="ARBA00023136"/>
    </source>
</evidence>
<keyword evidence="7" id="KW-0997">Cell inner membrane</keyword>
<comment type="subcellular location">
    <subcellularLocation>
        <location evidence="7">Cell inner membrane</location>
        <topology evidence="7">Single-pass membrane protein</topology>
    </subcellularLocation>
</comment>
<dbReference type="NCBIfam" id="TIGR00247">
    <property type="entry name" value="endolytic transglycosylase MltG"/>
    <property type="match status" value="1"/>
</dbReference>
<dbReference type="GO" id="GO:0005886">
    <property type="term" value="C:plasma membrane"/>
    <property type="evidence" value="ECO:0007669"/>
    <property type="project" value="UniProtKB-SubCell"/>
</dbReference>
<evidence type="ECO:0000256" key="5">
    <source>
        <dbReference type="ARBA" id="ARBA00023239"/>
    </source>
</evidence>
<keyword evidence="6 7" id="KW-0961">Cell wall biogenesis/degradation</keyword>
<dbReference type="PANTHER" id="PTHR30518:SF2">
    <property type="entry name" value="ENDOLYTIC MUREIN TRANSGLYCOSYLASE"/>
    <property type="match status" value="1"/>
</dbReference>
<dbReference type="GO" id="GO:0009252">
    <property type="term" value="P:peptidoglycan biosynthetic process"/>
    <property type="evidence" value="ECO:0007669"/>
    <property type="project" value="UniProtKB-UniRule"/>
</dbReference>
<gene>
    <name evidence="7 8" type="primary">mltG</name>
    <name evidence="8" type="ORF">ISR29_00685</name>
</gene>
<evidence type="ECO:0000313" key="9">
    <source>
        <dbReference type="Proteomes" id="UP000705230"/>
    </source>
</evidence>
<dbReference type="GO" id="GO:0071555">
    <property type="term" value="P:cell wall organization"/>
    <property type="evidence" value="ECO:0007669"/>
    <property type="project" value="UniProtKB-KW"/>
</dbReference>
<keyword evidence="2 7" id="KW-0812">Transmembrane</keyword>